<organism evidence="2 3">
    <name type="scientific">Terfezia boudieri ATCC MYA-4762</name>
    <dbReference type="NCBI Taxonomy" id="1051890"/>
    <lineage>
        <taxon>Eukaryota</taxon>
        <taxon>Fungi</taxon>
        <taxon>Dikarya</taxon>
        <taxon>Ascomycota</taxon>
        <taxon>Pezizomycotina</taxon>
        <taxon>Pezizomycetes</taxon>
        <taxon>Pezizales</taxon>
        <taxon>Pezizaceae</taxon>
        <taxon>Terfezia</taxon>
    </lineage>
</organism>
<accession>A0A3N4LUX5</accession>
<dbReference type="EMBL" id="ML121533">
    <property type="protein sequence ID" value="RPB26713.1"/>
    <property type="molecule type" value="Genomic_DNA"/>
</dbReference>
<sequence>MDNPKYVSFKNGIRRLSAKSNRATEALNLQSEANQFLAALKSYPTQLQKVSQHVLKTTKGLSQLTKEVQKTHDKIVEIRSEMNKTQCSAEQMKQKKAELQVITKGFVETIVDNEMERMMDRVDAVLELIDQVRLELKDLNVPKHAEFGYLWLEAVYKSGFEVKTCTDNWES</sequence>
<dbReference type="Proteomes" id="UP000267821">
    <property type="component" value="Unassembled WGS sequence"/>
</dbReference>
<keyword evidence="1" id="KW-0175">Coiled coil</keyword>
<name>A0A3N4LUX5_9PEZI</name>
<proteinExistence type="predicted"/>
<dbReference type="AlphaFoldDB" id="A0A3N4LUX5"/>
<protein>
    <submittedName>
        <fullName evidence="2">Uncharacterized protein</fullName>
    </submittedName>
</protein>
<evidence type="ECO:0000313" key="3">
    <source>
        <dbReference type="Proteomes" id="UP000267821"/>
    </source>
</evidence>
<gene>
    <name evidence="2" type="ORF">L211DRAFT_846881</name>
</gene>
<dbReference type="InParanoid" id="A0A3N4LUX5"/>
<keyword evidence="3" id="KW-1185">Reference proteome</keyword>
<feature type="coiled-coil region" evidence="1">
    <location>
        <begin position="61"/>
        <end position="95"/>
    </location>
</feature>
<evidence type="ECO:0000313" key="2">
    <source>
        <dbReference type="EMBL" id="RPB26713.1"/>
    </source>
</evidence>
<dbReference type="SUPFAM" id="SSF58104">
    <property type="entry name" value="Methyl-accepting chemotaxis protein (MCP) signaling domain"/>
    <property type="match status" value="1"/>
</dbReference>
<reference evidence="2 3" key="1">
    <citation type="journal article" date="2018" name="Nat. Ecol. Evol.">
        <title>Pezizomycetes genomes reveal the molecular basis of ectomycorrhizal truffle lifestyle.</title>
        <authorList>
            <person name="Murat C."/>
            <person name="Payen T."/>
            <person name="Noel B."/>
            <person name="Kuo A."/>
            <person name="Morin E."/>
            <person name="Chen J."/>
            <person name="Kohler A."/>
            <person name="Krizsan K."/>
            <person name="Balestrini R."/>
            <person name="Da Silva C."/>
            <person name="Montanini B."/>
            <person name="Hainaut M."/>
            <person name="Levati E."/>
            <person name="Barry K.W."/>
            <person name="Belfiori B."/>
            <person name="Cichocki N."/>
            <person name="Clum A."/>
            <person name="Dockter R.B."/>
            <person name="Fauchery L."/>
            <person name="Guy J."/>
            <person name="Iotti M."/>
            <person name="Le Tacon F."/>
            <person name="Lindquist E.A."/>
            <person name="Lipzen A."/>
            <person name="Malagnac F."/>
            <person name="Mello A."/>
            <person name="Molinier V."/>
            <person name="Miyauchi S."/>
            <person name="Poulain J."/>
            <person name="Riccioni C."/>
            <person name="Rubini A."/>
            <person name="Sitrit Y."/>
            <person name="Splivallo R."/>
            <person name="Traeger S."/>
            <person name="Wang M."/>
            <person name="Zifcakova L."/>
            <person name="Wipf D."/>
            <person name="Zambonelli A."/>
            <person name="Paolocci F."/>
            <person name="Nowrousian M."/>
            <person name="Ottonello S."/>
            <person name="Baldrian P."/>
            <person name="Spatafora J.W."/>
            <person name="Henrissat B."/>
            <person name="Nagy L.G."/>
            <person name="Aury J.M."/>
            <person name="Wincker P."/>
            <person name="Grigoriev I.V."/>
            <person name="Bonfante P."/>
            <person name="Martin F.M."/>
        </authorList>
    </citation>
    <scope>NUCLEOTIDE SEQUENCE [LARGE SCALE GENOMIC DNA]</scope>
    <source>
        <strain evidence="2 3">ATCC MYA-4762</strain>
    </source>
</reference>
<evidence type="ECO:0000256" key="1">
    <source>
        <dbReference type="SAM" id="Coils"/>
    </source>
</evidence>